<reference evidence="6" key="1">
    <citation type="submission" date="2019-03" db="EMBL/GenBank/DDBJ databases">
        <title>Lake Tanganyika Metagenome-Assembled Genomes (MAGs).</title>
        <authorList>
            <person name="Tran P."/>
        </authorList>
    </citation>
    <scope>NUCLEOTIDE SEQUENCE</scope>
    <source>
        <strain evidence="6">K_DeepCast_150m_m2_040</strain>
    </source>
</reference>
<keyword evidence="2" id="KW-0328">Glycosyltransferase</keyword>
<feature type="transmembrane region" description="Helical" evidence="4">
    <location>
        <begin position="349"/>
        <end position="365"/>
    </location>
</feature>
<proteinExistence type="inferred from homology"/>
<feature type="transmembrane region" description="Helical" evidence="4">
    <location>
        <begin position="292"/>
        <end position="310"/>
    </location>
</feature>
<evidence type="ECO:0000313" key="6">
    <source>
        <dbReference type="EMBL" id="MBM3332982.1"/>
    </source>
</evidence>
<dbReference type="GO" id="GO:0016757">
    <property type="term" value="F:glycosyltransferase activity"/>
    <property type="evidence" value="ECO:0007669"/>
    <property type="project" value="UniProtKB-KW"/>
</dbReference>
<comment type="similarity">
    <text evidence="1">Belongs to the glycosyltransferase 2 family.</text>
</comment>
<dbReference type="AlphaFoldDB" id="A0A938BUS9"/>
<comment type="caution">
    <text evidence="6">The sequence shown here is derived from an EMBL/GenBank/DDBJ whole genome shotgun (WGS) entry which is preliminary data.</text>
</comment>
<evidence type="ECO:0000256" key="4">
    <source>
        <dbReference type="SAM" id="Phobius"/>
    </source>
</evidence>
<protein>
    <submittedName>
        <fullName evidence="6">Glycosyltransferase</fullName>
    </submittedName>
</protein>
<feature type="transmembrane region" description="Helical" evidence="4">
    <location>
        <begin position="6"/>
        <end position="32"/>
    </location>
</feature>
<dbReference type="InterPro" id="IPR001173">
    <property type="entry name" value="Glyco_trans_2-like"/>
</dbReference>
<name>A0A938BUS9_UNCW3</name>
<accession>A0A938BUS9</accession>
<dbReference type="InterPro" id="IPR029044">
    <property type="entry name" value="Nucleotide-diphossugar_trans"/>
</dbReference>
<dbReference type="PANTHER" id="PTHR43630">
    <property type="entry name" value="POLY-BETA-1,6-N-ACETYL-D-GLUCOSAMINE SYNTHASE"/>
    <property type="match status" value="1"/>
</dbReference>
<keyword evidence="4" id="KW-0812">Transmembrane</keyword>
<sequence>MLDASAVLFFWLPLGVIFYHWVLYPLTLWLFAKLRPRRTVRQDRDKPFSVSIIIAAFNEEKLIAGKLANCLDLDYPPDRMEVLVGSDASSDATDAIVQSCSDSRVRLIRYEPQSGKTVVQNRLLSEARGDLMLCTDVDSLLTKPSLRLMADRFLDPKVAVVNPRYTRVNRDGSAAEGFYDRWEARVKELEGRLGAMVGCNAYANMVRREFADPIPDDTNLDDFVLGIRPFRRGYDVVTEPRALVVTQTETEKLEFRRKARINRGNLQALLRFADLLLPKHGIKAWVYFSHKVLRMLIPFLLLSLLVSSAVKVAHPFFRVLLVPQLVALATTPLLLLAKGRWRRLLVPQYYYFMNIALLVGCWQFLTTKEKYWTKTPRDGEACDARN</sequence>
<keyword evidence="4" id="KW-1133">Transmembrane helix</keyword>
<dbReference type="PANTHER" id="PTHR43630:SF1">
    <property type="entry name" value="POLY-BETA-1,6-N-ACETYL-D-GLUCOSAMINE SYNTHASE"/>
    <property type="match status" value="1"/>
</dbReference>
<evidence type="ECO:0000256" key="2">
    <source>
        <dbReference type="ARBA" id="ARBA00022676"/>
    </source>
</evidence>
<organism evidence="6 7">
    <name type="scientific">candidate division WOR-3 bacterium</name>
    <dbReference type="NCBI Taxonomy" id="2052148"/>
    <lineage>
        <taxon>Bacteria</taxon>
        <taxon>Bacteria division WOR-3</taxon>
    </lineage>
</organism>
<keyword evidence="4" id="KW-0472">Membrane</keyword>
<gene>
    <name evidence="6" type="ORF">FJY68_14240</name>
</gene>
<keyword evidence="3" id="KW-0808">Transferase</keyword>
<evidence type="ECO:0000313" key="7">
    <source>
        <dbReference type="Proteomes" id="UP000779900"/>
    </source>
</evidence>
<evidence type="ECO:0000256" key="3">
    <source>
        <dbReference type="ARBA" id="ARBA00022679"/>
    </source>
</evidence>
<evidence type="ECO:0000259" key="5">
    <source>
        <dbReference type="Pfam" id="PF00535"/>
    </source>
</evidence>
<dbReference type="Pfam" id="PF00535">
    <property type="entry name" value="Glycos_transf_2"/>
    <property type="match status" value="1"/>
</dbReference>
<dbReference type="Gene3D" id="3.90.550.10">
    <property type="entry name" value="Spore Coat Polysaccharide Biosynthesis Protein SpsA, Chain A"/>
    <property type="match status" value="1"/>
</dbReference>
<feature type="domain" description="Glycosyltransferase 2-like" evidence="5">
    <location>
        <begin position="51"/>
        <end position="173"/>
    </location>
</feature>
<feature type="transmembrane region" description="Helical" evidence="4">
    <location>
        <begin position="316"/>
        <end position="337"/>
    </location>
</feature>
<dbReference type="Proteomes" id="UP000779900">
    <property type="component" value="Unassembled WGS sequence"/>
</dbReference>
<dbReference type="EMBL" id="VGIR01000196">
    <property type="protein sequence ID" value="MBM3332982.1"/>
    <property type="molecule type" value="Genomic_DNA"/>
</dbReference>
<dbReference type="SUPFAM" id="SSF53448">
    <property type="entry name" value="Nucleotide-diphospho-sugar transferases"/>
    <property type="match status" value="1"/>
</dbReference>
<evidence type="ECO:0000256" key="1">
    <source>
        <dbReference type="ARBA" id="ARBA00006739"/>
    </source>
</evidence>